<evidence type="ECO:0000313" key="11">
    <source>
        <dbReference type="Proteomes" id="UP000480178"/>
    </source>
</evidence>
<dbReference type="Gene3D" id="1.10.3720.10">
    <property type="entry name" value="MetI-like"/>
    <property type="match status" value="1"/>
</dbReference>
<evidence type="ECO:0000259" key="9">
    <source>
        <dbReference type="PROSITE" id="PS50928"/>
    </source>
</evidence>
<feature type="transmembrane region" description="Helical" evidence="8">
    <location>
        <begin position="51"/>
        <end position="71"/>
    </location>
</feature>
<gene>
    <name evidence="10" type="ORF">GXP67_04835</name>
</gene>
<name>A0A6C0GDL3_9BACT</name>
<keyword evidence="2 8" id="KW-0813">Transport</keyword>
<keyword evidence="3 8" id="KW-0812">Transmembrane</keyword>
<feature type="transmembrane region" description="Helical" evidence="8">
    <location>
        <begin position="181"/>
        <end position="202"/>
    </location>
</feature>
<dbReference type="GO" id="GO:0031460">
    <property type="term" value="P:glycine betaine transport"/>
    <property type="evidence" value="ECO:0007669"/>
    <property type="project" value="UniProtKB-ARBA"/>
</dbReference>
<dbReference type="PANTHER" id="PTHR30177:SF4">
    <property type="entry name" value="OSMOPROTECTANT IMPORT PERMEASE PROTEIN OSMW"/>
    <property type="match status" value="1"/>
</dbReference>
<protein>
    <submittedName>
        <fullName evidence="10">ABC transporter permease subunit</fullName>
    </submittedName>
</protein>
<evidence type="ECO:0000256" key="6">
    <source>
        <dbReference type="ARBA" id="ARBA00035642"/>
    </source>
</evidence>
<feature type="transmembrane region" description="Helical" evidence="8">
    <location>
        <begin position="77"/>
        <end position="98"/>
    </location>
</feature>
<feature type="domain" description="ABC transmembrane type-1" evidence="9">
    <location>
        <begin position="20"/>
        <end position="199"/>
    </location>
</feature>
<dbReference type="Proteomes" id="UP000480178">
    <property type="component" value="Chromosome"/>
</dbReference>
<dbReference type="FunFam" id="1.10.3720.10:FF:000001">
    <property type="entry name" value="Glycine betaine ABC transporter, permease"/>
    <property type="match status" value="1"/>
</dbReference>
<feature type="transmembrane region" description="Helical" evidence="8">
    <location>
        <begin position="139"/>
        <end position="161"/>
    </location>
</feature>
<evidence type="ECO:0000256" key="4">
    <source>
        <dbReference type="ARBA" id="ARBA00022989"/>
    </source>
</evidence>
<dbReference type="InterPro" id="IPR000515">
    <property type="entry name" value="MetI-like"/>
</dbReference>
<evidence type="ECO:0000256" key="5">
    <source>
        <dbReference type="ARBA" id="ARBA00023136"/>
    </source>
</evidence>
<organism evidence="10 11">
    <name type="scientific">Rhodocytophaga rosea</name>
    <dbReference type="NCBI Taxonomy" id="2704465"/>
    <lineage>
        <taxon>Bacteria</taxon>
        <taxon>Pseudomonadati</taxon>
        <taxon>Bacteroidota</taxon>
        <taxon>Cytophagia</taxon>
        <taxon>Cytophagales</taxon>
        <taxon>Rhodocytophagaceae</taxon>
        <taxon>Rhodocytophaga</taxon>
    </lineage>
</organism>
<feature type="transmembrane region" description="Helical" evidence="8">
    <location>
        <begin position="24"/>
        <end position="44"/>
    </location>
</feature>
<feature type="transmembrane region" description="Helical" evidence="8">
    <location>
        <begin position="214"/>
        <end position="234"/>
    </location>
</feature>
<dbReference type="Gene3D" id="3.40.190.10">
    <property type="entry name" value="Periplasmic binding protein-like II"/>
    <property type="match status" value="2"/>
</dbReference>
<dbReference type="InterPro" id="IPR051204">
    <property type="entry name" value="ABC_transp_perm/SBD"/>
</dbReference>
<dbReference type="SUPFAM" id="SSF53850">
    <property type="entry name" value="Periplasmic binding protein-like II"/>
    <property type="match status" value="2"/>
</dbReference>
<reference evidence="10 11" key="1">
    <citation type="submission" date="2020-01" db="EMBL/GenBank/DDBJ databases">
        <authorList>
            <person name="Kim M.K."/>
        </authorList>
    </citation>
    <scope>NUCLEOTIDE SEQUENCE [LARGE SCALE GENOMIC DNA]</scope>
    <source>
        <strain evidence="10 11">172606-1</strain>
    </source>
</reference>
<proteinExistence type="inferred from homology"/>
<dbReference type="AlphaFoldDB" id="A0A6C0GDL3"/>
<comment type="similarity">
    <text evidence="6">In the C-terminal section; belongs to the OsmX family.</text>
</comment>
<dbReference type="GO" id="GO:0022857">
    <property type="term" value="F:transmembrane transporter activity"/>
    <property type="evidence" value="ECO:0007669"/>
    <property type="project" value="InterPro"/>
</dbReference>
<dbReference type="Pfam" id="PF00528">
    <property type="entry name" value="BPD_transp_1"/>
    <property type="match status" value="1"/>
</dbReference>
<evidence type="ECO:0000256" key="7">
    <source>
        <dbReference type="ARBA" id="ARBA00035652"/>
    </source>
</evidence>
<evidence type="ECO:0000256" key="2">
    <source>
        <dbReference type="ARBA" id="ARBA00022448"/>
    </source>
</evidence>
<comment type="similarity">
    <text evidence="8">Belongs to the binding-protein-dependent transport system permease family.</text>
</comment>
<dbReference type="EMBL" id="CP048222">
    <property type="protein sequence ID" value="QHT66046.1"/>
    <property type="molecule type" value="Genomic_DNA"/>
</dbReference>
<accession>A0A6C0GDL3</accession>
<sequence length="525" mass="56732">MADGLLSYLAENSLALGRQTLEHIGLTIASVAAAVGVGLPLGILCIQSRKAASVVLSITGILQTIPSMALLGFMIPVLGIGALPAIVALFLYALLPIVRNTFTGIREVEPSVTEAALGMGLSKWQLITQVQLPLAMPTIFAGIRTATVINVGVATLAALIASGGLGETIFGGIALNNTAMILAGAIPAALLAIILDLLLAWIQQLNLYKIRSRSWFSIWIVIAGSTALLLFSSFQTSFRAGFTPEFMGMSEGYPGLQKSYALKLNTVVIQSGLMYNALHAGAVDVISGYSTDGRIREFRLATLEDDKSHFPDYQAGITVRQEVLNRYPELQPVLEKLSRKFTDQSIIELNYQVDVLKKSPASVASLYLDSLGLLNPAASGKAGIIRIGSKIFTEQYILAEIIAQLIEGHTELAAEVRAGMGGTQICFEALQAGAIDLYPEYSGTGLEVILKQKHLLHKSLKNDSATVYNFVNEQYQKQYNIRWLPPLGFNNTYALLMRNDQAQQLKIRTISDLSSFISGKVQVNR</sequence>
<dbReference type="InterPro" id="IPR035906">
    <property type="entry name" value="MetI-like_sf"/>
</dbReference>
<dbReference type="KEGG" id="rhoz:GXP67_04835"/>
<dbReference type="InterPro" id="IPR007210">
    <property type="entry name" value="ABC_Gly_betaine_transp_sub-bd"/>
</dbReference>
<comment type="similarity">
    <text evidence="7">In the N-terminal section; belongs to the binding-protein-dependent transport system permease family.</text>
</comment>
<comment type="subcellular location">
    <subcellularLocation>
        <location evidence="1 8">Cell membrane</location>
        <topology evidence="1 8">Multi-pass membrane protein</topology>
    </subcellularLocation>
</comment>
<dbReference type="Pfam" id="PF04069">
    <property type="entry name" value="OpuAC"/>
    <property type="match status" value="2"/>
</dbReference>
<dbReference type="PROSITE" id="PS50928">
    <property type="entry name" value="ABC_TM1"/>
    <property type="match status" value="1"/>
</dbReference>
<dbReference type="PANTHER" id="PTHR30177">
    <property type="entry name" value="GLYCINE BETAINE/L-PROLINE TRANSPORT SYSTEM PERMEASE PROTEIN PROW"/>
    <property type="match status" value="1"/>
</dbReference>
<keyword evidence="4 8" id="KW-1133">Transmembrane helix</keyword>
<evidence type="ECO:0000256" key="8">
    <source>
        <dbReference type="RuleBase" id="RU363032"/>
    </source>
</evidence>
<evidence type="ECO:0000313" key="10">
    <source>
        <dbReference type="EMBL" id="QHT66046.1"/>
    </source>
</evidence>
<dbReference type="SUPFAM" id="SSF161098">
    <property type="entry name" value="MetI-like"/>
    <property type="match status" value="1"/>
</dbReference>
<dbReference type="RefSeq" id="WP_162442119.1">
    <property type="nucleotide sequence ID" value="NZ_CP048222.1"/>
</dbReference>
<keyword evidence="11" id="KW-1185">Reference proteome</keyword>
<dbReference type="GO" id="GO:0043190">
    <property type="term" value="C:ATP-binding cassette (ABC) transporter complex"/>
    <property type="evidence" value="ECO:0007669"/>
    <property type="project" value="InterPro"/>
</dbReference>
<evidence type="ECO:0000256" key="3">
    <source>
        <dbReference type="ARBA" id="ARBA00022692"/>
    </source>
</evidence>
<evidence type="ECO:0000256" key="1">
    <source>
        <dbReference type="ARBA" id="ARBA00004651"/>
    </source>
</evidence>
<keyword evidence="5 8" id="KW-0472">Membrane</keyword>